<evidence type="ECO:0000313" key="1">
    <source>
        <dbReference type="EMBL" id="KAI3805780.1"/>
    </source>
</evidence>
<comment type="caution">
    <text evidence="1">The sequence shown here is derived from an EMBL/GenBank/DDBJ whole genome shotgun (WGS) entry which is preliminary data.</text>
</comment>
<reference evidence="2" key="1">
    <citation type="journal article" date="2022" name="Mol. Ecol. Resour.">
        <title>The genomes of chicory, endive, great burdock and yacon provide insights into Asteraceae palaeo-polyploidization history and plant inulin production.</title>
        <authorList>
            <person name="Fan W."/>
            <person name="Wang S."/>
            <person name="Wang H."/>
            <person name="Wang A."/>
            <person name="Jiang F."/>
            <person name="Liu H."/>
            <person name="Zhao H."/>
            <person name="Xu D."/>
            <person name="Zhang Y."/>
        </authorList>
    </citation>
    <scope>NUCLEOTIDE SEQUENCE [LARGE SCALE GENOMIC DNA]</scope>
    <source>
        <strain evidence="2">cv. Yunnan</strain>
    </source>
</reference>
<proteinExistence type="predicted"/>
<organism evidence="1 2">
    <name type="scientific">Smallanthus sonchifolius</name>
    <dbReference type="NCBI Taxonomy" id="185202"/>
    <lineage>
        <taxon>Eukaryota</taxon>
        <taxon>Viridiplantae</taxon>
        <taxon>Streptophyta</taxon>
        <taxon>Embryophyta</taxon>
        <taxon>Tracheophyta</taxon>
        <taxon>Spermatophyta</taxon>
        <taxon>Magnoliopsida</taxon>
        <taxon>eudicotyledons</taxon>
        <taxon>Gunneridae</taxon>
        <taxon>Pentapetalae</taxon>
        <taxon>asterids</taxon>
        <taxon>campanulids</taxon>
        <taxon>Asterales</taxon>
        <taxon>Asteraceae</taxon>
        <taxon>Asteroideae</taxon>
        <taxon>Heliantheae alliance</taxon>
        <taxon>Millerieae</taxon>
        <taxon>Smallanthus</taxon>
    </lineage>
</organism>
<evidence type="ECO:0000313" key="2">
    <source>
        <dbReference type="Proteomes" id="UP001056120"/>
    </source>
</evidence>
<reference evidence="1 2" key="2">
    <citation type="journal article" date="2022" name="Mol. Ecol. Resour.">
        <title>The genomes of chicory, endive, great burdock and yacon provide insights into Asteraceae paleo-polyploidization history and plant inulin production.</title>
        <authorList>
            <person name="Fan W."/>
            <person name="Wang S."/>
            <person name="Wang H."/>
            <person name="Wang A."/>
            <person name="Jiang F."/>
            <person name="Liu H."/>
            <person name="Zhao H."/>
            <person name="Xu D."/>
            <person name="Zhang Y."/>
        </authorList>
    </citation>
    <scope>NUCLEOTIDE SEQUENCE [LARGE SCALE GENOMIC DNA]</scope>
    <source>
        <strain evidence="2">cv. Yunnan</strain>
        <tissue evidence="1">Leaves</tissue>
    </source>
</reference>
<protein>
    <submittedName>
        <fullName evidence="1">Uncharacterized protein</fullName>
    </submittedName>
</protein>
<name>A0ACB9IE51_9ASTR</name>
<dbReference type="Proteomes" id="UP001056120">
    <property type="component" value="Linkage Group LG08"/>
</dbReference>
<keyword evidence="2" id="KW-1185">Reference proteome</keyword>
<sequence>MEDSMINMPDLVFDEKVGNKRIRDGEEEEIHKGRLEKRPSGILGVTGGGDYTGEGGGESGSGGIIDTFIANVFHKNRSGAEDEVEVGGEVKTGVFDVVEDEDKRDDLGGVDGGDGGGEGGEGGGEGGEGGGGIISAFFSNIFHHNGSADDDGYQAKSDHLGGGPGGVGENGGGDGEPEDLNGDESAEKKDKVVDPPSEDSTGFIRRRACGVAAVTCRGEEQRSRRISPEI</sequence>
<gene>
    <name evidence="1" type="ORF">L1987_21666</name>
</gene>
<accession>A0ACB9IE51</accession>
<dbReference type="EMBL" id="CM042025">
    <property type="protein sequence ID" value="KAI3805780.1"/>
    <property type="molecule type" value="Genomic_DNA"/>
</dbReference>